<gene>
    <name evidence="1" type="ORF">DSCW_52560</name>
</gene>
<name>A0A5K7ZCE5_9BACT</name>
<dbReference type="Proteomes" id="UP000427769">
    <property type="component" value="Chromosome"/>
</dbReference>
<protein>
    <submittedName>
        <fullName evidence="1">Uncharacterized protein</fullName>
    </submittedName>
</protein>
<proteinExistence type="predicted"/>
<sequence length="92" mass="10675">MRRTRNKQMHMFFPYVPSYYLNFQFGAYISHDLPKPQGNLAPKQLLPVLRDPDQMIFDVESGMSGAPVVFHTPFLLKLSPEGEGFNIPKRDY</sequence>
<dbReference type="AlphaFoldDB" id="A0A5K7ZCE5"/>
<accession>A0A5K7ZCE5</accession>
<evidence type="ECO:0000313" key="1">
    <source>
        <dbReference type="EMBL" id="BBO77839.1"/>
    </source>
</evidence>
<dbReference type="EMBL" id="AP021875">
    <property type="protein sequence ID" value="BBO77839.1"/>
    <property type="molecule type" value="Genomic_DNA"/>
</dbReference>
<evidence type="ECO:0000313" key="2">
    <source>
        <dbReference type="Proteomes" id="UP000427769"/>
    </source>
</evidence>
<reference evidence="1 2" key="1">
    <citation type="submission" date="2019-11" db="EMBL/GenBank/DDBJ databases">
        <title>Comparative genomics of hydrocarbon-degrading Desulfosarcina strains.</title>
        <authorList>
            <person name="Watanabe M."/>
            <person name="Kojima H."/>
            <person name="Fukui M."/>
        </authorList>
    </citation>
    <scope>NUCLEOTIDE SEQUENCE [LARGE SCALE GENOMIC DNA]</scope>
    <source>
        <strain evidence="1 2">PP31</strain>
    </source>
</reference>
<organism evidence="1 2">
    <name type="scientific">Desulfosarcina widdelii</name>
    <dbReference type="NCBI Taxonomy" id="947919"/>
    <lineage>
        <taxon>Bacteria</taxon>
        <taxon>Pseudomonadati</taxon>
        <taxon>Thermodesulfobacteriota</taxon>
        <taxon>Desulfobacteria</taxon>
        <taxon>Desulfobacterales</taxon>
        <taxon>Desulfosarcinaceae</taxon>
        <taxon>Desulfosarcina</taxon>
    </lineage>
</organism>
<dbReference type="KEGG" id="dwd:DSCW_52560"/>
<keyword evidence="2" id="KW-1185">Reference proteome</keyword>